<organism evidence="1 2">
    <name type="scientific">Cichorium intybus</name>
    <name type="common">Chicory</name>
    <dbReference type="NCBI Taxonomy" id="13427"/>
    <lineage>
        <taxon>Eukaryota</taxon>
        <taxon>Viridiplantae</taxon>
        <taxon>Streptophyta</taxon>
        <taxon>Embryophyta</taxon>
        <taxon>Tracheophyta</taxon>
        <taxon>Spermatophyta</taxon>
        <taxon>Magnoliopsida</taxon>
        <taxon>eudicotyledons</taxon>
        <taxon>Gunneridae</taxon>
        <taxon>Pentapetalae</taxon>
        <taxon>asterids</taxon>
        <taxon>campanulids</taxon>
        <taxon>Asterales</taxon>
        <taxon>Asteraceae</taxon>
        <taxon>Cichorioideae</taxon>
        <taxon>Cichorieae</taxon>
        <taxon>Cichoriinae</taxon>
        <taxon>Cichorium</taxon>
    </lineage>
</organism>
<keyword evidence="2" id="KW-1185">Reference proteome</keyword>
<reference evidence="1 2" key="2">
    <citation type="journal article" date="2022" name="Mol. Ecol. Resour.">
        <title>The genomes of chicory, endive, great burdock and yacon provide insights into Asteraceae paleo-polyploidization history and plant inulin production.</title>
        <authorList>
            <person name="Fan W."/>
            <person name="Wang S."/>
            <person name="Wang H."/>
            <person name="Wang A."/>
            <person name="Jiang F."/>
            <person name="Liu H."/>
            <person name="Zhao H."/>
            <person name="Xu D."/>
            <person name="Zhang Y."/>
        </authorList>
    </citation>
    <scope>NUCLEOTIDE SEQUENCE [LARGE SCALE GENOMIC DNA]</scope>
    <source>
        <strain evidence="2">cv. Punajuju</strain>
        <tissue evidence="1">Leaves</tissue>
    </source>
</reference>
<evidence type="ECO:0000313" key="2">
    <source>
        <dbReference type="Proteomes" id="UP001055811"/>
    </source>
</evidence>
<dbReference type="Proteomes" id="UP001055811">
    <property type="component" value="Linkage Group LG02"/>
</dbReference>
<gene>
    <name evidence="1" type="ORF">L2E82_10573</name>
</gene>
<accession>A0ACB9GAX9</accession>
<name>A0ACB9GAX9_CICIN</name>
<proteinExistence type="predicted"/>
<evidence type="ECO:0000313" key="1">
    <source>
        <dbReference type="EMBL" id="KAI3780589.1"/>
    </source>
</evidence>
<dbReference type="EMBL" id="CM042010">
    <property type="protein sequence ID" value="KAI3780589.1"/>
    <property type="molecule type" value="Genomic_DNA"/>
</dbReference>
<comment type="caution">
    <text evidence="1">The sequence shown here is derived from an EMBL/GenBank/DDBJ whole genome shotgun (WGS) entry which is preliminary data.</text>
</comment>
<reference evidence="2" key="1">
    <citation type="journal article" date="2022" name="Mol. Ecol. Resour.">
        <title>The genomes of chicory, endive, great burdock and yacon provide insights into Asteraceae palaeo-polyploidization history and plant inulin production.</title>
        <authorList>
            <person name="Fan W."/>
            <person name="Wang S."/>
            <person name="Wang H."/>
            <person name="Wang A."/>
            <person name="Jiang F."/>
            <person name="Liu H."/>
            <person name="Zhao H."/>
            <person name="Xu D."/>
            <person name="Zhang Y."/>
        </authorList>
    </citation>
    <scope>NUCLEOTIDE SEQUENCE [LARGE SCALE GENOMIC DNA]</scope>
    <source>
        <strain evidence="2">cv. Punajuju</strain>
    </source>
</reference>
<sequence>MVNHQPIAEPENQRSKKIRKNDMQTRFFVFVDYVFLMIFFCFLGYILFNLYQLFREFIESHQFGNLDPDT</sequence>
<protein>
    <submittedName>
        <fullName evidence="1">Uncharacterized protein</fullName>
    </submittedName>
</protein>